<dbReference type="AlphaFoldDB" id="J3LCJ9"/>
<accession>J3LCJ9</accession>
<sequence length="85" mass="9323">VESDSWALATDPSGEVKVLGHDGDALGVDGTDVGLLEEPHQVRLRRLLQRQHRVALEPHIALHSRAISLTSLWNGSFLFSNSVPF</sequence>
<protein>
    <submittedName>
        <fullName evidence="1">Uncharacterized protein</fullName>
    </submittedName>
</protein>
<organism evidence="1">
    <name type="scientific">Oryza brachyantha</name>
    <name type="common">malo sina</name>
    <dbReference type="NCBI Taxonomy" id="4533"/>
    <lineage>
        <taxon>Eukaryota</taxon>
        <taxon>Viridiplantae</taxon>
        <taxon>Streptophyta</taxon>
        <taxon>Embryophyta</taxon>
        <taxon>Tracheophyta</taxon>
        <taxon>Spermatophyta</taxon>
        <taxon>Magnoliopsida</taxon>
        <taxon>Liliopsida</taxon>
        <taxon>Poales</taxon>
        <taxon>Poaceae</taxon>
        <taxon>BOP clade</taxon>
        <taxon>Oryzoideae</taxon>
        <taxon>Oryzeae</taxon>
        <taxon>Oryzinae</taxon>
        <taxon>Oryza</taxon>
    </lineage>
</organism>
<dbReference type="Proteomes" id="UP000006038">
    <property type="component" value="Unassembled WGS sequence"/>
</dbReference>
<dbReference type="Gramene" id="OB02G23660.1">
    <property type="protein sequence ID" value="OB02G23660.1"/>
    <property type="gene ID" value="OB02G23660"/>
</dbReference>
<dbReference type="HOGENOM" id="CLU_2519209_0_0_1"/>
<proteinExistence type="predicted"/>
<keyword evidence="2" id="KW-1185">Reference proteome</keyword>
<evidence type="ECO:0000313" key="1">
    <source>
        <dbReference type="EnsemblPlants" id="OB02G23660.1"/>
    </source>
</evidence>
<dbReference type="EnsemblPlants" id="OB02G23660.1">
    <property type="protein sequence ID" value="OB02G23660.1"/>
    <property type="gene ID" value="OB02G23660"/>
</dbReference>
<reference evidence="1" key="1">
    <citation type="submission" date="2013-04" db="UniProtKB">
        <authorList>
            <consortium name="EnsemblPlants"/>
        </authorList>
    </citation>
    <scope>IDENTIFICATION</scope>
</reference>
<evidence type="ECO:0000313" key="2">
    <source>
        <dbReference type="Proteomes" id="UP000006038"/>
    </source>
</evidence>
<name>J3LCJ9_ORYBR</name>